<keyword evidence="3" id="KW-1185">Reference proteome</keyword>
<feature type="chain" id="PRO_5040925128" description="Peptidase inhibitor family I36" evidence="1">
    <location>
        <begin position="29"/>
        <end position="164"/>
    </location>
</feature>
<organism evidence="2 3">
    <name type="scientific">Umezawaea endophytica</name>
    <dbReference type="NCBI Taxonomy" id="1654476"/>
    <lineage>
        <taxon>Bacteria</taxon>
        <taxon>Bacillati</taxon>
        <taxon>Actinomycetota</taxon>
        <taxon>Actinomycetes</taxon>
        <taxon>Pseudonocardiales</taxon>
        <taxon>Pseudonocardiaceae</taxon>
        <taxon>Umezawaea</taxon>
    </lineage>
</organism>
<dbReference type="EMBL" id="JANYMP010000001">
    <property type="protein sequence ID" value="MCS7475880.1"/>
    <property type="molecule type" value="Genomic_DNA"/>
</dbReference>
<sequence>MRNILSRLGLLLGAGALAVVGFTGTASAAPAASTADTMTAPADTKSSPVRARSDVKTQGYYNGYCEYYELCMFHLNGFQGSGIDFPAIPGFRDGTYRDNAFVSPGEGQGQSPANNARSLFNADPYYYVLGCIDENLLGMCAYQPPLSGGDLFPDYFLNLESHTY</sequence>
<gene>
    <name evidence="2" type="ORF">NZH93_03365</name>
</gene>
<protein>
    <recommendedName>
        <fullName evidence="4">Peptidase inhibitor family I36</fullName>
    </recommendedName>
</protein>
<dbReference type="AlphaFoldDB" id="A0A9X2VFY2"/>
<dbReference type="Proteomes" id="UP001141259">
    <property type="component" value="Unassembled WGS sequence"/>
</dbReference>
<evidence type="ECO:0000313" key="2">
    <source>
        <dbReference type="EMBL" id="MCS7475880.1"/>
    </source>
</evidence>
<name>A0A9X2VFY2_9PSEU</name>
<feature type="signal peptide" evidence="1">
    <location>
        <begin position="1"/>
        <end position="28"/>
    </location>
</feature>
<reference evidence="2" key="1">
    <citation type="submission" date="2022-08" db="EMBL/GenBank/DDBJ databases">
        <authorList>
            <person name="Tistechok S."/>
            <person name="Samborskyy M."/>
            <person name="Roman I."/>
        </authorList>
    </citation>
    <scope>NUCLEOTIDE SEQUENCE</scope>
    <source>
        <strain evidence="2">DSM 103496</strain>
    </source>
</reference>
<dbReference type="PROSITE" id="PS51318">
    <property type="entry name" value="TAT"/>
    <property type="match status" value="1"/>
</dbReference>
<proteinExistence type="predicted"/>
<comment type="caution">
    <text evidence="2">The sequence shown here is derived from an EMBL/GenBank/DDBJ whole genome shotgun (WGS) entry which is preliminary data.</text>
</comment>
<dbReference type="RefSeq" id="WP_259621379.1">
    <property type="nucleotide sequence ID" value="NZ_JANYMP010000001.1"/>
</dbReference>
<evidence type="ECO:0008006" key="4">
    <source>
        <dbReference type="Google" id="ProtNLM"/>
    </source>
</evidence>
<evidence type="ECO:0000313" key="3">
    <source>
        <dbReference type="Proteomes" id="UP001141259"/>
    </source>
</evidence>
<accession>A0A9X2VFY2</accession>
<keyword evidence="1" id="KW-0732">Signal</keyword>
<evidence type="ECO:0000256" key="1">
    <source>
        <dbReference type="SAM" id="SignalP"/>
    </source>
</evidence>
<dbReference type="InterPro" id="IPR006311">
    <property type="entry name" value="TAT_signal"/>
</dbReference>